<keyword evidence="1" id="KW-1185">Reference proteome</keyword>
<dbReference type="Proteomes" id="UP000694865">
    <property type="component" value="Unplaced"/>
</dbReference>
<dbReference type="PANTHER" id="PTHR46880:SF5">
    <property type="entry name" value="DUF4371 DOMAIN-CONTAINING PROTEIN"/>
    <property type="match status" value="1"/>
</dbReference>
<name>A0ABM0M350_SACKO</name>
<protein>
    <submittedName>
        <fullName evidence="2">Zinc finger protein 862-like</fullName>
    </submittedName>
</protein>
<dbReference type="PANTHER" id="PTHR46880">
    <property type="entry name" value="RAS-ASSOCIATING DOMAIN-CONTAINING PROTEIN"/>
    <property type="match status" value="1"/>
</dbReference>
<proteinExistence type="predicted"/>
<evidence type="ECO:0000313" key="1">
    <source>
        <dbReference type="Proteomes" id="UP000694865"/>
    </source>
</evidence>
<feature type="non-terminal residue" evidence="2">
    <location>
        <position position="146"/>
    </location>
</feature>
<reference evidence="2" key="1">
    <citation type="submission" date="2025-08" db="UniProtKB">
        <authorList>
            <consortium name="RefSeq"/>
        </authorList>
    </citation>
    <scope>IDENTIFICATION</scope>
    <source>
        <tissue evidence="2">Testes</tissue>
    </source>
</reference>
<accession>A0ABM0M350</accession>
<dbReference type="RefSeq" id="XP_006814441.1">
    <property type="nucleotide sequence ID" value="XM_006814378.1"/>
</dbReference>
<sequence>MDETTDVAILKQLITYMRYITVNGNECEVKTSFVGIDDLFNGTAETITKSTETTFNKLDINFKDCSALGSDGAAVMVGQRKGVATKLREKNGTLINIHCIAHRLALASSQAMNDIKYLKRFSSTLQQLDYFYQNSSLRMAGLQEIQ</sequence>
<organism evidence="1 2">
    <name type="scientific">Saccoglossus kowalevskii</name>
    <name type="common">Acorn worm</name>
    <dbReference type="NCBI Taxonomy" id="10224"/>
    <lineage>
        <taxon>Eukaryota</taxon>
        <taxon>Metazoa</taxon>
        <taxon>Hemichordata</taxon>
        <taxon>Enteropneusta</taxon>
        <taxon>Harrimaniidae</taxon>
        <taxon>Saccoglossus</taxon>
    </lineage>
</organism>
<evidence type="ECO:0000313" key="2">
    <source>
        <dbReference type="RefSeq" id="XP_006814441.1"/>
    </source>
</evidence>
<gene>
    <name evidence="2" type="primary">LOC102808408</name>
</gene>
<dbReference type="GeneID" id="102808408"/>